<evidence type="ECO:0000313" key="3">
    <source>
        <dbReference type="Proteomes" id="UP000070134"/>
    </source>
</evidence>
<sequence length="401" mass="41064">MPQRTVPPTPLPWTYPVRADAQLAPSERRRHRFAAPDCQGPTCTRQAPAPFPPLAAEAAQCRTAVRGSVTDQEHPRPRGCAAATSRPLQPVPGPGMSVPRLSLRPASHRSGHRAPRRARRGPAIPGPCPRQPRLRFPGGQRPGPESWPSHCPGPGRGGRPPRPRRSGRGVGVAADGATSRACAPPRRRGGRSTAGARRRPRTPRPGAAGAETSPPPNRSPGPPRAVPLRGGSATVQGPGAPTARARQAAGGRRGPAAAPAAPRAPPGPMPDRPGGTLEGRTPLTCGHGGTAGAGEGLRQGRPGSLEAPQRHPRAAQSPSAPHRPSPCTADPRRHPCGPLAERTAASTGPHRARDLRPRTGGAVGTVGGTPAASIPLSCPLRSGGSTGARAGPARDGPCGPR</sequence>
<evidence type="ECO:0000256" key="1">
    <source>
        <dbReference type="SAM" id="MobiDB-lite"/>
    </source>
</evidence>
<dbReference type="Proteomes" id="UP000070134">
    <property type="component" value="Chromosome"/>
</dbReference>
<feature type="compositionally biased region" description="Gly residues" evidence="1">
    <location>
        <begin position="286"/>
        <end position="297"/>
    </location>
</feature>
<dbReference type="AlphaFoldDB" id="A0A126ZWR2"/>
<feature type="compositionally biased region" description="Basic residues" evidence="1">
    <location>
        <begin position="185"/>
        <end position="202"/>
    </location>
</feature>
<organism evidence="2 3">
    <name type="scientific">Sinomonas atrocyanea</name>
    <dbReference type="NCBI Taxonomy" id="37927"/>
    <lineage>
        <taxon>Bacteria</taxon>
        <taxon>Bacillati</taxon>
        <taxon>Actinomycetota</taxon>
        <taxon>Actinomycetes</taxon>
        <taxon>Micrococcales</taxon>
        <taxon>Micrococcaceae</taxon>
        <taxon>Sinomonas</taxon>
    </lineage>
</organism>
<reference evidence="2 3" key="1">
    <citation type="submission" date="2016-02" db="EMBL/GenBank/DDBJ databases">
        <title>Complete genome of Sinomonas atrocyanea KCTC 3377.</title>
        <authorList>
            <person name="Kim K.M."/>
        </authorList>
    </citation>
    <scope>NUCLEOTIDE SEQUENCE [LARGE SCALE GENOMIC DNA]</scope>
    <source>
        <strain evidence="2 3">KCTC 3377</strain>
    </source>
</reference>
<protein>
    <submittedName>
        <fullName evidence="2">Uncharacterized protein</fullName>
    </submittedName>
</protein>
<dbReference type="KEGG" id="satk:SA2016_0924"/>
<name>A0A126ZWR2_9MICC</name>
<feature type="compositionally biased region" description="Basic residues" evidence="1">
    <location>
        <begin position="106"/>
        <end position="120"/>
    </location>
</feature>
<gene>
    <name evidence="2" type="ORF">SA2016_0924</name>
</gene>
<keyword evidence="3" id="KW-1185">Reference proteome</keyword>
<feature type="region of interest" description="Disordered" evidence="1">
    <location>
        <begin position="65"/>
        <end position="401"/>
    </location>
</feature>
<dbReference type="PATRIC" id="fig|37927.3.peg.956"/>
<proteinExistence type="predicted"/>
<feature type="compositionally biased region" description="Pro residues" evidence="1">
    <location>
        <begin position="213"/>
        <end position="225"/>
    </location>
</feature>
<accession>A0A126ZWR2</accession>
<feature type="compositionally biased region" description="Pro residues" evidence="1">
    <location>
        <begin position="262"/>
        <end position="271"/>
    </location>
</feature>
<feature type="region of interest" description="Disordered" evidence="1">
    <location>
        <begin position="23"/>
        <end position="51"/>
    </location>
</feature>
<evidence type="ECO:0000313" key="2">
    <source>
        <dbReference type="EMBL" id="AMM31610.1"/>
    </source>
</evidence>
<dbReference type="EMBL" id="CP014518">
    <property type="protein sequence ID" value="AMM31610.1"/>
    <property type="molecule type" value="Genomic_DNA"/>
</dbReference>
<feature type="compositionally biased region" description="Low complexity" evidence="1">
    <location>
        <begin position="237"/>
        <end position="261"/>
    </location>
</feature>